<dbReference type="InterPro" id="IPR032675">
    <property type="entry name" value="LRR_dom_sf"/>
</dbReference>
<dbReference type="Proteomes" id="UP000095280">
    <property type="component" value="Unplaced"/>
</dbReference>
<dbReference type="WBParaSite" id="maker-uti_cns_0011835-snap-gene-0.6-mRNA-1">
    <property type="protein sequence ID" value="maker-uti_cns_0011835-snap-gene-0.6-mRNA-1"/>
    <property type="gene ID" value="maker-uti_cns_0011835-snap-gene-0.6"/>
</dbReference>
<evidence type="ECO:0000256" key="2">
    <source>
        <dbReference type="ARBA" id="ARBA00022737"/>
    </source>
</evidence>
<proteinExistence type="predicted"/>
<dbReference type="PANTHER" id="PTHR24369:SF211">
    <property type="entry name" value="LEUCINE-RICH REPEAT-CONTAINING PROTEIN 15-LIKE"/>
    <property type="match status" value="1"/>
</dbReference>
<dbReference type="PANTHER" id="PTHR24369">
    <property type="entry name" value="ANTIGEN BSP, PUTATIVE-RELATED"/>
    <property type="match status" value="1"/>
</dbReference>
<dbReference type="Pfam" id="PF13855">
    <property type="entry name" value="LRR_8"/>
    <property type="match status" value="1"/>
</dbReference>
<dbReference type="SUPFAM" id="SSF52047">
    <property type="entry name" value="RNI-like"/>
    <property type="match status" value="1"/>
</dbReference>
<evidence type="ECO:0000313" key="4">
    <source>
        <dbReference type="WBParaSite" id="maker-uti_cns_0011835-snap-gene-0.6-mRNA-1"/>
    </source>
</evidence>
<keyword evidence="3" id="KW-1185">Reference proteome</keyword>
<dbReference type="InterPro" id="IPR001611">
    <property type="entry name" value="Leu-rich_rpt"/>
</dbReference>
<evidence type="ECO:0000256" key="1">
    <source>
        <dbReference type="ARBA" id="ARBA00022614"/>
    </source>
</evidence>
<dbReference type="AlphaFoldDB" id="A0A1I8IDP6"/>
<dbReference type="Gene3D" id="3.80.10.10">
    <property type="entry name" value="Ribonuclease Inhibitor"/>
    <property type="match status" value="2"/>
</dbReference>
<name>A0A1I8IDP6_9PLAT</name>
<dbReference type="Pfam" id="PF00560">
    <property type="entry name" value="LRR_1"/>
    <property type="match status" value="1"/>
</dbReference>
<sequence length="210" mass="23527">MLFTSLPPGLFQGSQSIAELILQRCHEYTSQTPALLVDTPRLRLLKLIEVGLSGEQLDNLLKSAPTGMMQTLEVIMTLYPPLRLSGATLSAFSLTSLSLSNNGITDFAFLPSVESNSKRRRFNRIAESPCSGLSTPASTRFRRFYPWFFPELAELNLASNIIQQLEPSRLANLSRLVRLDLSGNQIQTLSDWRRLQPLLSAILYRDRQSG</sequence>
<dbReference type="PROSITE" id="PS51450">
    <property type="entry name" value="LRR"/>
    <property type="match status" value="2"/>
</dbReference>
<keyword evidence="1" id="KW-0433">Leucine-rich repeat</keyword>
<reference evidence="4" key="1">
    <citation type="submission" date="2016-11" db="UniProtKB">
        <authorList>
            <consortium name="WormBaseParasite"/>
        </authorList>
    </citation>
    <scope>IDENTIFICATION</scope>
</reference>
<protein>
    <submittedName>
        <fullName evidence="4">L domain-like protein</fullName>
    </submittedName>
</protein>
<organism evidence="3 4">
    <name type="scientific">Macrostomum lignano</name>
    <dbReference type="NCBI Taxonomy" id="282301"/>
    <lineage>
        <taxon>Eukaryota</taxon>
        <taxon>Metazoa</taxon>
        <taxon>Spiralia</taxon>
        <taxon>Lophotrochozoa</taxon>
        <taxon>Platyhelminthes</taxon>
        <taxon>Rhabditophora</taxon>
        <taxon>Macrostomorpha</taxon>
        <taxon>Macrostomida</taxon>
        <taxon>Macrostomidae</taxon>
        <taxon>Macrostomum</taxon>
    </lineage>
</organism>
<accession>A0A1I8IDP6</accession>
<evidence type="ECO:0000313" key="3">
    <source>
        <dbReference type="Proteomes" id="UP000095280"/>
    </source>
</evidence>
<keyword evidence="2" id="KW-0677">Repeat</keyword>
<dbReference type="InterPro" id="IPR050541">
    <property type="entry name" value="LRR_TM_domain-containing"/>
</dbReference>
<dbReference type="GO" id="GO:0005886">
    <property type="term" value="C:plasma membrane"/>
    <property type="evidence" value="ECO:0007669"/>
    <property type="project" value="TreeGrafter"/>
</dbReference>